<feature type="region of interest" description="Disordered" evidence="1">
    <location>
        <begin position="27"/>
        <end position="49"/>
    </location>
</feature>
<feature type="compositionally biased region" description="Polar residues" evidence="1">
    <location>
        <begin position="27"/>
        <end position="48"/>
    </location>
</feature>
<dbReference type="AlphaFoldDB" id="A0A812TG86"/>
<evidence type="ECO:0000256" key="1">
    <source>
        <dbReference type="SAM" id="MobiDB-lite"/>
    </source>
</evidence>
<evidence type="ECO:0000313" key="2">
    <source>
        <dbReference type="EMBL" id="CAE7525245.1"/>
    </source>
</evidence>
<sequence>MAMLRWRNPCLRLWRPHPLPTFRTLARASSASNHGQGQQKCQHPQTSVDDWVEVADPQGSGKKYWWNRATNQTTPLGSARPGTVLAKLQAFKDEVARDIHRKQRTRIIVGDGGYYGFGGGGGDSGGGSGA</sequence>
<proteinExistence type="predicted"/>
<name>A0A812TG86_9DINO</name>
<keyword evidence="3" id="KW-1185">Reference proteome</keyword>
<comment type="caution">
    <text evidence="2">The sequence shown here is derived from an EMBL/GenBank/DDBJ whole genome shotgun (WGS) entry which is preliminary data.</text>
</comment>
<reference evidence="2" key="1">
    <citation type="submission" date="2021-02" db="EMBL/GenBank/DDBJ databases">
        <authorList>
            <person name="Dougan E. K."/>
            <person name="Rhodes N."/>
            <person name="Thang M."/>
            <person name="Chan C."/>
        </authorList>
    </citation>
    <scope>NUCLEOTIDE SEQUENCE</scope>
</reference>
<dbReference type="Proteomes" id="UP000604046">
    <property type="component" value="Unassembled WGS sequence"/>
</dbReference>
<organism evidence="2 3">
    <name type="scientific">Symbiodinium natans</name>
    <dbReference type="NCBI Taxonomy" id="878477"/>
    <lineage>
        <taxon>Eukaryota</taxon>
        <taxon>Sar</taxon>
        <taxon>Alveolata</taxon>
        <taxon>Dinophyceae</taxon>
        <taxon>Suessiales</taxon>
        <taxon>Symbiodiniaceae</taxon>
        <taxon>Symbiodinium</taxon>
    </lineage>
</organism>
<protein>
    <submittedName>
        <fullName evidence="2">Uncharacterized protein</fullName>
    </submittedName>
</protein>
<dbReference type="EMBL" id="CAJNDS010002557">
    <property type="protein sequence ID" value="CAE7525245.1"/>
    <property type="molecule type" value="Genomic_DNA"/>
</dbReference>
<gene>
    <name evidence="2" type="ORF">SNAT2548_LOCUS29404</name>
</gene>
<accession>A0A812TG86</accession>
<evidence type="ECO:0000313" key="3">
    <source>
        <dbReference type="Proteomes" id="UP000604046"/>
    </source>
</evidence>